<evidence type="ECO:0000256" key="5">
    <source>
        <dbReference type="SAM" id="MobiDB-lite"/>
    </source>
</evidence>
<dbReference type="AlphaFoldDB" id="A0A366M344"/>
<comment type="caution">
    <text evidence="7">The sequence shown here is derived from an EMBL/GenBank/DDBJ whole genome shotgun (WGS) entry which is preliminary data.</text>
</comment>
<feature type="domain" description="HTH tetR-type" evidence="6">
    <location>
        <begin position="25"/>
        <end position="85"/>
    </location>
</feature>
<organism evidence="7 8">
    <name type="scientific">Spongiactinospora rosea</name>
    <dbReference type="NCBI Taxonomy" id="2248750"/>
    <lineage>
        <taxon>Bacteria</taxon>
        <taxon>Bacillati</taxon>
        <taxon>Actinomycetota</taxon>
        <taxon>Actinomycetes</taxon>
        <taxon>Streptosporangiales</taxon>
        <taxon>Streptosporangiaceae</taxon>
        <taxon>Spongiactinospora</taxon>
    </lineage>
</organism>
<dbReference type="InterPro" id="IPR001647">
    <property type="entry name" value="HTH_TetR"/>
</dbReference>
<dbReference type="InterPro" id="IPR050109">
    <property type="entry name" value="HTH-type_TetR-like_transc_reg"/>
</dbReference>
<dbReference type="SUPFAM" id="SSF46689">
    <property type="entry name" value="Homeodomain-like"/>
    <property type="match status" value="1"/>
</dbReference>
<dbReference type="PANTHER" id="PTHR30055">
    <property type="entry name" value="HTH-TYPE TRANSCRIPTIONAL REGULATOR RUTR"/>
    <property type="match status" value="1"/>
</dbReference>
<dbReference type="OrthoDB" id="7186128at2"/>
<dbReference type="Gene3D" id="1.10.357.10">
    <property type="entry name" value="Tetracycline Repressor, domain 2"/>
    <property type="match status" value="1"/>
</dbReference>
<name>A0A366M344_9ACTN</name>
<dbReference type="Pfam" id="PF14246">
    <property type="entry name" value="TetR_C_7"/>
    <property type="match status" value="1"/>
</dbReference>
<evidence type="ECO:0000256" key="4">
    <source>
        <dbReference type="PROSITE-ProRule" id="PRU00335"/>
    </source>
</evidence>
<dbReference type="Pfam" id="PF00440">
    <property type="entry name" value="TetR_N"/>
    <property type="match status" value="1"/>
</dbReference>
<evidence type="ECO:0000313" key="8">
    <source>
        <dbReference type="Proteomes" id="UP000253303"/>
    </source>
</evidence>
<dbReference type="InterPro" id="IPR009057">
    <property type="entry name" value="Homeodomain-like_sf"/>
</dbReference>
<accession>A0A366M344</accession>
<keyword evidence="2 4" id="KW-0238">DNA-binding</keyword>
<dbReference type="GO" id="GO:0045892">
    <property type="term" value="P:negative regulation of DNA-templated transcription"/>
    <property type="evidence" value="ECO:0007669"/>
    <property type="project" value="UniProtKB-ARBA"/>
</dbReference>
<feature type="DNA-binding region" description="H-T-H motif" evidence="4">
    <location>
        <begin position="48"/>
        <end position="67"/>
    </location>
</feature>
<reference evidence="7 8" key="1">
    <citation type="submission" date="2018-06" db="EMBL/GenBank/DDBJ databases">
        <title>Sphaerisporangium craniellae sp. nov., isolated from a marine sponge in the South China Sea.</title>
        <authorList>
            <person name="Li L."/>
        </authorList>
    </citation>
    <scope>NUCLEOTIDE SEQUENCE [LARGE SCALE GENOMIC DNA]</scope>
    <source>
        <strain evidence="7 8">LHW63015</strain>
    </source>
</reference>
<keyword evidence="3" id="KW-0804">Transcription</keyword>
<dbReference type="PANTHER" id="PTHR30055:SF146">
    <property type="entry name" value="HTH-TYPE TRANSCRIPTIONAL DUAL REGULATOR CECR"/>
    <property type="match status" value="1"/>
</dbReference>
<evidence type="ECO:0000313" key="7">
    <source>
        <dbReference type="EMBL" id="RBQ20616.1"/>
    </source>
</evidence>
<feature type="region of interest" description="Disordered" evidence="5">
    <location>
        <begin position="1"/>
        <end position="27"/>
    </location>
</feature>
<keyword evidence="1" id="KW-0805">Transcription regulation</keyword>
<dbReference type="EMBL" id="QMEY01000002">
    <property type="protein sequence ID" value="RBQ20616.1"/>
    <property type="molecule type" value="Genomic_DNA"/>
</dbReference>
<gene>
    <name evidence="7" type="ORF">DP939_05860</name>
</gene>
<dbReference type="GO" id="GO:0000976">
    <property type="term" value="F:transcription cis-regulatory region binding"/>
    <property type="evidence" value="ECO:0007669"/>
    <property type="project" value="TreeGrafter"/>
</dbReference>
<dbReference type="Gene3D" id="1.10.10.60">
    <property type="entry name" value="Homeodomain-like"/>
    <property type="match status" value="1"/>
</dbReference>
<evidence type="ECO:0000256" key="1">
    <source>
        <dbReference type="ARBA" id="ARBA00023015"/>
    </source>
</evidence>
<dbReference type="SUPFAM" id="SSF48498">
    <property type="entry name" value="Tetracyclin repressor-like, C-terminal domain"/>
    <property type="match status" value="1"/>
</dbReference>
<dbReference type="PROSITE" id="PS50977">
    <property type="entry name" value="HTH_TETR_2"/>
    <property type="match status" value="1"/>
</dbReference>
<dbReference type="PRINTS" id="PR00455">
    <property type="entry name" value="HTHTETR"/>
</dbReference>
<evidence type="ECO:0000256" key="2">
    <source>
        <dbReference type="ARBA" id="ARBA00023125"/>
    </source>
</evidence>
<dbReference type="GO" id="GO:0003700">
    <property type="term" value="F:DNA-binding transcription factor activity"/>
    <property type="evidence" value="ECO:0007669"/>
    <property type="project" value="TreeGrafter"/>
</dbReference>
<dbReference type="RefSeq" id="WP_113979575.1">
    <property type="nucleotide sequence ID" value="NZ_QMEY01000002.1"/>
</dbReference>
<evidence type="ECO:0000256" key="3">
    <source>
        <dbReference type="ARBA" id="ARBA00023163"/>
    </source>
</evidence>
<proteinExistence type="predicted"/>
<evidence type="ECO:0000259" key="6">
    <source>
        <dbReference type="PROSITE" id="PS50977"/>
    </source>
</evidence>
<protein>
    <recommendedName>
        <fullName evidence="6">HTH tetR-type domain-containing protein</fullName>
    </recommendedName>
</protein>
<dbReference type="FunFam" id="1.10.10.60:FF:000141">
    <property type="entry name" value="TetR family transcriptional regulator"/>
    <property type="match status" value="1"/>
</dbReference>
<dbReference type="InterPro" id="IPR036271">
    <property type="entry name" value="Tet_transcr_reg_TetR-rel_C_sf"/>
</dbReference>
<sequence length="224" mass="24044">MDGPQGARAPATGERHVHGAGRDPDRKRSAIVRAAHEVFLEHGYGAATMDLVAATANVSKATVYAKFRSKDELLTEIIGGAAKRIRQEIDHHSDPHEDPRTRLTALAERYALVLFDPSTVGLLRLVVAEAHKQPEVGRLYLEGGPLPTIAHLSEALRELVSAGGLDIDDIDTAALQFVGMLEARRLYALLDPAMLPSKKEISGIATAAVDVFLAAYGIRGEAVT</sequence>
<dbReference type="Proteomes" id="UP000253303">
    <property type="component" value="Unassembled WGS sequence"/>
</dbReference>
<dbReference type="InterPro" id="IPR039536">
    <property type="entry name" value="TetR_C_Proteobacteria"/>
</dbReference>
<feature type="compositionally biased region" description="Basic and acidic residues" evidence="5">
    <location>
        <begin position="13"/>
        <end position="27"/>
    </location>
</feature>
<keyword evidence="8" id="KW-1185">Reference proteome</keyword>